<organism evidence="1 2">
    <name type="scientific">Pseudoalteromonas xiamenensis</name>
    <dbReference type="NCBI Taxonomy" id="882626"/>
    <lineage>
        <taxon>Bacteria</taxon>
        <taxon>Pseudomonadati</taxon>
        <taxon>Pseudomonadota</taxon>
        <taxon>Gammaproteobacteria</taxon>
        <taxon>Alteromonadales</taxon>
        <taxon>Pseudoalteromonadaceae</taxon>
        <taxon>Pseudoalteromonas</taxon>
    </lineage>
</organism>
<protein>
    <submittedName>
        <fullName evidence="1">Kinase</fullName>
    </submittedName>
</protein>
<reference evidence="1" key="1">
    <citation type="submission" date="2021-03" db="EMBL/GenBank/DDBJ databases">
        <title>Complete Genome of Pseudoalteromonas xiamenensis STKMTI.2, a new potential marine bacterium producing anti-Vibrio compounds.</title>
        <authorList>
            <person name="Handayani D.P."/>
            <person name="Isnansetyo A."/>
            <person name="Istiqomah I."/>
            <person name="Jumina J."/>
        </authorList>
    </citation>
    <scope>NUCLEOTIDE SEQUENCE</scope>
    <source>
        <strain evidence="1">STKMTI.2</strain>
    </source>
</reference>
<evidence type="ECO:0000313" key="1">
    <source>
        <dbReference type="EMBL" id="QTH72081.1"/>
    </source>
</evidence>
<sequence>MQAWQRRFLSQHQLKRDYLSVATKLARCVLAKIDTSPRFPIIGINGPQGSGKSTLADYLCQFLENERMMSVGVVSIDDYYLSKSQRFILSETEHPLFNTRGVPGTHEVSRGIQDFTAFKQGKAIALPRFDKSIDDRIEDLPFKTFDVLIFEGWCVGIKPETQSRLAENTNAFETTFDADGTFRRCINHHLSCEYQEWFQFIDYLLFLKIESFDSILEWRLQQETQLFDIKGKGMSAQQISQFIQFFERLTRWGQYSLEDNADLQVNVDKQHKMTLACKAYRDRQ</sequence>
<keyword evidence="1" id="KW-0418">Kinase</keyword>
<keyword evidence="2" id="KW-1185">Reference proteome</keyword>
<dbReference type="Gene3D" id="3.40.50.300">
    <property type="entry name" value="P-loop containing nucleotide triphosphate hydrolases"/>
    <property type="match status" value="1"/>
</dbReference>
<evidence type="ECO:0000313" key="2">
    <source>
        <dbReference type="Proteomes" id="UP000664904"/>
    </source>
</evidence>
<dbReference type="AlphaFoldDB" id="A0A975DKL6"/>
<name>A0A975DKL6_9GAMM</name>
<dbReference type="Proteomes" id="UP000664904">
    <property type="component" value="Chromosome"/>
</dbReference>
<dbReference type="SUPFAM" id="SSF52540">
    <property type="entry name" value="P-loop containing nucleoside triphosphate hydrolases"/>
    <property type="match status" value="1"/>
</dbReference>
<proteinExistence type="predicted"/>
<accession>A0A975DKL6</accession>
<gene>
    <name evidence="1" type="ORF">J5O05_04070</name>
</gene>
<dbReference type="PANTHER" id="PTHR10285">
    <property type="entry name" value="URIDINE KINASE"/>
    <property type="match status" value="1"/>
</dbReference>
<dbReference type="InterPro" id="IPR027417">
    <property type="entry name" value="P-loop_NTPase"/>
</dbReference>
<dbReference type="RefSeq" id="WP_208843703.1">
    <property type="nucleotide sequence ID" value="NZ_CP072133.1"/>
</dbReference>
<dbReference type="GO" id="GO:0016301">
    <property type="term" value="F:kinase activity"/>
    <property type="evidence" value="ECO:0007669"/>
    <property type="project" value="UniProtKB-KW"/>
</dbReference>
<dbReference type="KEGG" id="pxi:J5O05_04070"/>
<keyword evidence="1" id="KW-0808">Transferase</keyword>
<dbReference type="EMBL" id="CP072133">
    <property type="protein sequence ID" value="QTH72081.1"/>
    <property type="molecule type" value="Genomic_DNA"/>
</dbReference>